<dbReference type="AlphaFoldDB" id="A0A8J7GGK9"/>
<dbReference type="Proteomes" id="UP000622552">
    <property type="component" value="Unassembled WGS sequence"/>
</dbReference>
<protein>
    <recommendedName>
        <fullName evidence="1">MmyB-like transcription regulator ligand binding domain-containing protein</fullName>
    </recommendedName>
</protein>
<keyword evidence="3" id="KW-1185">Reference proteome</keyword>
<dbReference type="EMBL" id="JADOUF010000001">
    <property type="protein sequence ID" value="MBG6138594.1"/>
    <property type="molecule type" value="Genomic_DNA"/>
</dbReference>
<comment type="caution">
    <text evidence="2">The sequence shown here is derived from an EMBL/GenBank/DDBJ whole genome shotgun (WGS) entry which is preliminary data.</text>
</comment>
<evidence type="ECO:0000259" key="1">
    <source>
        <dbReference type="Pfam" id="PF17765"/>
    </source>
</evidence>
<dbReference type="Pfam" id="PF17765">
    <property type="entry name" value="MLTR_LBD"/>
    <property type="match status" value="1"/>
</dbReference>
<gene>
    <name evidence="2" type="ORF">IW245_004788</name>
</gene>
<dbReference type="InterPro" id="IPR041413">
    <property type="entry name" value="MLTR_LBD"/>
</dbReference>
<feature type="domain" description="MmyB-like transcription regulator ligand binding" evidence="1">
    <location>
        <begin position="53"/>
        <end position="218"/>
    </location>
</feature>
<dbReference type="Gene3D" id="3.30.450.180">
    <property type="match status" value="1"/>
</dbReference>
<dbReference type="PANTHER" id="PTHR35010:SF4">
    <property type="entry name" value="BLL5781 PROTEIN"/>
    <property type="match status" value="1"/>
</dbReference>
<evidence type="ECO:0000313" key="3">
    <source>
        <dbReference type="Proteomes" id="UP000622552"/>
    </source>
</evidence>
<proteinExistence type="predicted"/>
<reference evidence="2" key="1">
    <citation type="submission" date="2020-11" db="EMBL/GenBank/DDBJ databases">
        <title>Sequencing the genomes of 1000 actinobacteria strains.</title>
        <authorList>
            <person name="Klenk H.-P."/>
        </authorList>
    </citation>
    <scope>NUCLEOTIDE SEQUENCE</scope>
    <source>
        <strain evidence="2">DSM 45356</strain>
    </source>
</reference>
<sequence>METGRSRPSRALLSRLADHLDVPVRHRNALYVAAGYAPAFERSRLDSPRLRLVNQTIERLFEAYEPFPALALDADEDIVSMNRGAALLARDLPARLLEPPVNLMRVALHPDGLARQIVNLAEWREHMLGRLYRQMIHSGLPSLRSLYQEVSGYADTHVGTGAVVDDSVLTQLHMRLFDTEIRLFSTITTFGATTDMTVAELSLETFHPADDHTAKVFRKALEARTEPARPAG</sequence>
<dbReference type="PANTHER" id="PTHR35010">
    <property type="entry name" value="BLL4672 PROTEIN-RELATED"/>
    <property type="match status" value="1"/>
</dbReference>
<organism evidence="2 3">
    <name type="scientific">Longispora fulva</name>
    <dbReference type="NCBI Taxonomy" id="619741"/>
    <lineage>
        <taxon>Bacteria</taxon>
        <taxon>Bacillati</taxon>
        <taxon>Actinomycetota</taxon>
        <taxon>Actinomycetes</taxon>
        <taxon>Micromonosporales</taxon>
        <taxon>Micromonosporaceae</taxon>
        <taxon>Longispora</taxon>
    </lineage>
</organism>
<name>A0A8J7GGK9_9ACTN</name>
<accession>A0A8J7GGK9</accession>
<evidence type="ECO:0000313" key="2">
    <source>
        <dbReference type="EMBL" id="MBG6138594.1"/>
    </source>
</evidence>